<comment type="caution">
    <text evidence="1">The sequence shown here is derived from an EMBL/GenBank/DDBJ whole genome shotgun (WGS) entry which is preliminary data.</text>
</comment>
<dbReference type="AlphaFoldDB" id="A0A9W7W6Z8"/>
<dbReference type="Proteomes" id="UP001138500">
    <property type="component" value="Unassembled WGS sequence"/>
</dbReference>
<evidence type="ECO:0000313" key="2">
    <source>
        <dbReference type="Proteomes" id="UP001138500"/>
    </source>
</evidence>
<protein>
    <submittedName>
        <fullName evidence="1">Uncharacterized protein</fullName>
    </submittedName>
</protein>
<reference evidence="1 2" key="1">
    <citation type="journal article" date="2018" name="IMA Fungus">
        <title>IMA Genome-F 10: Nine draft genome sequences of Claviceps purpurea s.lat., including C. arundinis, C. humidiphila, and C. cf. spartinae, pseudomolecules for the pitch canker pathogen Fusarium circinatum, draft genome of Davidsoniella eucalypti, Grosmannia galeiformis, Quambalaria eucalypti, and Teratosphaeria destructans.</title>
        <authorList>
            <person name="Wingfield B.D."/>
            <person name="Liu M."/>
            <person name="Nguyen H.D."/>
            <person name="Lane F.A."/>
            <person name="Morgan S.W."/>
            <person name="De Vos L."/>
            <person name="Wilken P.M."/>
            <person name="Duong T.A."/>
            <person name="Aylward J."/>
            <person name="Coetzee M.P."/>
            <person name="Dadej K."/>
            <person name="De Beer Z.W."/>
            <person name="Findlay W."/>
            <person name="Havenga M."/>
            <person name="Kolarik M."/>
            <person name="Menzies J.G."/>
            <person name="Naidoo K."/>
            <person name="Pochopski O."/>
            <person name="Shoukouhi P."/>
            <person name="Santana Q.C."/>
            <person name="Seifert K.A."/>
            <person name="Soal N."/>
            <person name="Steenkamp E.T."/>
            <person name="Tatham C.T."/>
            <person name="van der Nest M.A."/>
            <person name="Wingfield M.J."/>
        </authorList>
    </citation>
    <scope>NUCLEOTIDE SEQUENCE [LARGE SCALE GENOMIC DNA]</scope>
    <source>
        <strain evidence="1">CMW44962</strain>
    </source>
</reference>
<name>A0A9W7W6Z8_9PEZI</name>
<sequence>MSTQALLHQYRQSLTTHTQTLLHPLLPPPQRPLVIDLLTPDHEQPQPGYFDIAVEPETPAQQYQRRLVAARPRSATWRAVRRNGSTGVVCVGAAGAGGDCGEEGSGGLMGLVVGGG</sequence>
<reference evidence="1 2" key="2">
    <citation type="journal article" date="2021" name="Curr. Genet.">
        <title>Genetic response to nitrogen starvation in the aggressive Eucalyptus foliar pathogen Teratosphaeria destructans.</title>
        <authorList>
            <person name="Havenga M."/>
            <person name="Wingfield B.D."/>
            <person name="Wingfield M.J."/>
            <person name="Dreyer L.L."/>
            <person name="Roets F."/>
            <person name="Aylward J."/>
        </authorList>
    </citation>
    <scope>NUCLEOTIDE SEQUENCE [LARGE SCALE GENOMIC DNA]</scope>
    <source>
        <strain evidence="1">CMW44962</strain>
    </source>
</reference>
<evidence type="ECO:0000313" key="1">
    <source>
        <dbReference type="EMBL" id="KAH9845030.1"/>
    </source>
</evidence>
<gene>
    <name evidence="1" type="ORF">Tdes44962_MAKER06952</name>
</gene>
<organism evidence="1 2">
    <name type="scientific">Teratosphaeria destructans</name>
    <dbReference type="NCBI Taxonomy" id="418781"/>
    <lineage>
        <taxon>Eukaryota</taxon>
        <taxon>Fungi</taxon>
        <taxon>Dikarya</taxon>
        <taxon>Ascomycota</taxon>
        <taxon>Pezizomycotina</taxon>
        <taxon>Dothideomycetes</taxon>
        <taxon>Dothideomycetidae</taxon>
        <taxon>Mycosphaerellales</taxon>
        <taxon>Teratosphaeriaceae</taxon>
        <taxon>Teratosphaeria</taxon>
    </lineage>
</organism>
<proteinExistence type="predicted"/>
<dbReference type="EMBL" id="RIBY02000169">
    <property type="protein sequence ID" value="KAH9845030.1"/>
    <property type="molecule type" value="Genomic_DNA"/>
</dbReference>
<keyword evidence="2" id="KW-1185">Reference proteome</keyword>
<accession>A0A9W7W6Z8</accession>